<dbReference type="STRING" id="317577.GCA_000419625_01063"/>
<accession>A0A221SST3</accession>
<evidence type="ECO:0000313" key="2">
    <source>
        <dbReference type="Proteomes" id="UP000259030"/>
    </source>
</evidence>
<dbReference type="Gene3D" id="3.40.50.1000">
    <property type="entry name" value="HAD superfamily/HAD-like"/>
    <property type="match status" value="1"/>
</dbReference>
<dbReference type="InterPro" id="IPR006439">
    <property type="entry name" value="HAD-SF_hydro_IA"/>
</dbReference>
<dbReference type="SUPFAM" id="SSF56784">
    <property type="entry name" value="HAD-like"/>
    <property type="match status" value="1"/>
</dbReference>
<dbReference type="SFLD" id="SFLDS00003">
    <property type="entry name" value="Haloacid_Dehalogenase"/>
    <property type="match status" value="1"/>
</dbReference>
<dbReference type="Proteomes" id="UP000259030">
    <property type="component" value="Chromosome"/>
</dbReference>
<dbReference type="Pfam" id="PF00702">
    <property type="entry name" value="Hydrolase"/>
    <property type="match status" value="1"/>
</dbReference>
<dbReference type="PANTHER" id="PTHR43611">
    <property type="entry name" value="ALPHA-D-GLUCOSE 1-PHOSPHATE PHOSPHATASE"/>
    <property type="match status" value="1"/>
</dbReference>
<evidence type="ECO:0000313" key="1">
    <source>
        <dbReference type="EMBL" id="ASN79693.1"/>
    </source>
</evidence>
<dbReference type="SFLD" id="SFLDG01129">
    <property type="entry name" value="C1.5:_HAD__Beta-PGM__Phosphata"/>
    <property type="match status" value="1"/>
</dbReference>
<dbReference type="KEGG" id="dfc:DFI_00590"/>
<sequence length="230" mass="25522">MFRIRTRAVWQSAVPRVVRQLAHRPGHFPRILAGVNPERDVLLLDVDGVLVIPPDWFGVKLLREHPQEARAFFEGAFLPATRGETDLLSHVPAFLNATGRPGTPEGFVREWLDYENHPNVPMLAAVRELRGAGWRAFLATNQERNRVNHLLREVGLGEVVDGEVASCTVGHRKPDAAYYGAVAAHLGVAPERIVFWDDSAENVEAARAAGWQAHLFTGVEDFRRVMTAGG</sequence>
<dbReference type="AlphaFoldDB" id="A0A221SST3"/>
<reference evidence="1 2" key="1">
    <citation type="submission" date="2017-05" db="EMBL/GenBank/DDBJ databases">
        <title>The complete genome sequence of Deinococcus ficus isolated from the rhizosphere of the Ficus religiosa L. in Taiwan.</title>
        <authorList>
            <person name="Wu K.-M."/>
            <person name="Liao T.-L."/>
            <person name="Liu Y.-M."/>
            <person name="Young C.-C."/>
            <person name="Tsai S.-F."/>
        </authorList>
    </citation>
    <scope>NUCLEOTIDE SEQUENCE [LARGE SCALE GENOMIC DNA]</scope>
    <source>
        <strain evidence="1 2">CC-FR2-10</strain>
    </source>
</reference>
<dbReference type="InterPro" id="IPR036412">
    <property type="entry name" value="HAD-like_sf"/>
</dbReference>
<dbReference type="PANTHER" id="PTHR43611:SF3">
    <property type="entry name" value="FLAVIN MONONUCLEOTIDE HYDROLASE 1, CHLOROPLATIC"/>
    <property type="match status" value="1"/>
</dbReference>
<keyword evidence="2" id="KW-1185">Reference proteome</keyword>
<dbReference type="CDD" id="cd02603">
    <property type="entry name" value="HAD_sEH-N_like"/>
    <property type="match status" value="1"/>
</dbReference>
<dbReference type="InterPro" id="IPR023214">
    <property type="entry name" value="HAD_sf"/>
</dbReference>
<gene>
    <name evidence="1" type="ORF">DFI_00590</name>
</gene>
<protein>
    <recommendedName>
        <fullName evidence="3">Hydrolase</fullName>
    </recommendedName>
</protein>
<organism evidence="1 2">
    <name type="scientific">Deinococcus ficus</name>
    <dbReference type="NCBI Taxonomy" id="317577"/>
    <lineage>
        <taxon>Bacteria</taxon>
        <taxon>Thermotogati</taxon>
        <taxon>Deinococcota</taxon>
        <taxon>Deinococci</taxon>
        <taxon>Deinococcales</taxon>
        <taxon>Deinococcaceae</taxon>
        <taxon>Deinococcus</taxon>
    </lineage>
</organism>
<dbReference type="EMBL" id="CP021081">
    <property type="protein sequence ID" value="ASN79693.1"/>
    <property type="molecule type" value="Genomic_DNA"/>
</dbReference>
<evidence type="ECO:0008006" key="3">
    <source>
        <dbReference type="Google" id="ProtNLM"/>
    </source>
</evidence>
<dbReference type="NCBIfam" id="TIGR01509">
    <property type="entry name" value="HAD-SF-IA-v3"/>
    <property type="match status" value="1"/>
</dbReference>
<proteinExistence type="predicted"/>
<name>A0A221SST3_9DEIO</name>